<protein>
    <submittedName>
        <fullName evidence="3">Uncharacterized protein</fullName>
    </submittedName>
</protein>
<name>A0A1N7MQF3_9FLAO</name>
<dbReference type="Proteomes" id="UP000186246">
    <property type="component" value="Unassembled WGS sequence"/>
</dbReference>
<evidence type="ECO:0000313" key="5">
    <source>
        <dbReference type="Proteomes" id="UP000238314"/>
    </source>
</evidence>
<reference evidence="2 5" key="1">
    <citation type="submission" date="2016-11" db="EMBL/GenBank/DDBJ databases">
        <title>Whole genomes of Flavobacteriaceae.</title>
        <authorList>
            <person name="Stine C."/>
            <person name="Li C."/>
            <person name="Tadesse D."/>
        </authorList>
    </citation>
    <scope>NUCLEOTIDE SEQUENCE [LARGE SCALE GENOMIC DNA]</scope>
    <source>
        <strain evidence="2 5">DSM 21068</strain>
    </source>
</reference>
<dbReference type="RefSeq" id="WP_076451789.1">
    <property type="nucleotide sequence ID" value="NZ_FTOJ01000005.1"/>
</dbReference>
<evidence type="ECO:0000256" key="1">
    <source>
        <dbReference type="SAM" id="MobiDB-lite"/>
    </source>
</evidence>
<feature type="region of interest" description="Disordered" evidence="1">
    <location>
        <begin position="1"/>
        <end position="20"/>
    </location>
</feature>
<evidence type="ECO:0000313" key="2">
    <source>
        <dbReference type="EMBL" id="PQA93402.1"/>
    </source>
</evidence>
<proteinExistence type="predicted"/>
<reference evidence="4" key="3">
    <citation type="submission" date="2017-01" db="EMBL/GenBank/DDBJ databases">
        <authorList>
            <person name="Varghese N."/>
            <person name="Submissions S."/>
        </authorList>
    </citation>
    <scope>NUCLEOTIDE SEQUENCE [LARGE SCALE GENOMIC DNA]</scope>
    <source>
        <strain evidence="4">DSM 21068</strain>
    </source>
</reference>
<dbReference type="Proteomes" id="UP000238314">
    <property type="component" value="Unassembled WGS sequence"/>
</dbReference>
<dbReference type="AlphaFoldDB" id="A0A1N7MQF3"/>
<keyword evidence="5" id="KW-1185">Reference proteome</keyword>
<evidence type="ECO:0000313" key="4">
    <source>
        <dbReference type="Proteomes" id="UP000186246"/>
    </source>
</evidence>
<organism evidence="3 4">
    <name type="scientific">Chryseobacterium piscicola</name>
    <dbReference type="NCBI Taxonomy" id="551459"/>
    <lineage>
        <taxon>Bacteria</taxon>
        <taxon>Pseudomonadati</taxon>
        <taxon>Bacteroidota</taxon>
        <taxon>Flavobacteriia</taxon>
        <taxon>Flavobacteriales</taxon>
        <taxon>Weeksellaceae</taxon>
        <taxon>Chryseobacterium group</taxon>
        <taxon>Chryseobacterium</taxon>
    </lineage>
</organism>
<accession>A0A1N7MQF3</accession>
<dbReference type="EMBL" id="FTOJ01000005">
    <property type="protein sequence ID" value="SIS88282.1"/>
    <property type="molecule type" value="Genomic_DNA"/>
</dbReference>
<dbReference type="EMBL" id="MUGO01000013">
    <property type="protein sequence ID" value="PQA93402.1"/>
    <property type="molecule type" value="Genomic_DNA"/>
</dbReference>
<reference evidence="3" key="2">
    <citation type="submission" date="2017-01" db="EMBL/GenBank/DDBJ databases">
        <authorList>
            <person name="Mah S.A."/>
            <person name="Swanson W.J."/>
            <person name="Moy G.W."/>
            <person name="Vacquier V.D."/>
        </authorList>
    </citation>
    <scope>NUCLEOTIDE SEQUENCE [LARGE SCALE GENOMIC DNA]</scope>
    <source>
        <strain evidence="3">DSM 21068</strain>
    </source>
</reference>
<gene>
    <name evidence="2" type="ORF">B0A70_09600</name>
    <name evidence="3" type="ORF">SAMN05421796_105129</name>
</gene>
<dbReference type="STRING" id="551459.SAMN05421796_105129"/>
<evidence type="ECO:0000313" key="3">
    <source>
        <dbReference type="EMBL" id="SIS88282.1"/>
    </source>
</evidence>
<sequence length="101" mass="12218">MENYDNHNLQPKRKRKTKDERLAEIQEKKKKLLAEEARLKQSAINERRKKRLNTFYTFGGTLFTENWETLRKILIDEKNWSKITVYIDDKLFAEKSNKQDA</sequence>